<accession>A0ABR7YI98</accession>
<organism evidence="2 3">
    <name type="scientific">Sphingobacterium litopenaei</name>
    <dbReference type="NCBI Taxonomy" id="2763500"/>
    <lineage>
        <taxon>Bacteria</taxon>
        <taxon>Pseudomonadati</taxon>
        <taxon>Bacteroidota</taxon>
        <taxon>Sphingobacteriia</taxon>
        <taxon>Sphingobacteriales</taxon>
        <taxon>Sphingobacteriaceae</taxon>
        <taxon>Sphingobacterium</taxon>
    </lineage>
</organism>
<comment type="caution">
    <text evidence="2">The sequence shown here is derived from an EMBL/GenBank/DDBJ whole genome shotgun (WGS) entry which is preliminary data.</text>
</comment>
<name>A0ABR7YI98_9SPHI</name>
<dbReference type="RefSeq" id="WP_190302998.1">
    <property type="nucleotide sequence ID" value="NZ_JACOIJ010000053.1"/>
</dbReference>
<evidence type="ECO:0000256" key="1">
    <source>
        <dbReference type="SAM" id="Phobius"/>
    </source>
</evidence>
<dbReference type="EMBL" id="JACOIJ010000053">
    <property type="protein sequence ID" value="MBD1431048.1"/>
    <property type="molecule type" value="Genomic_DNA"/>
</dbReference>
<gene>
    <name evidence="2" type="ORF">H8B04_16070</name>
</gene>
<reference evidence="2 3" key="1">
    <citation type="submission" date="2020-08" db="EMBL/GenBank/DDBJ databases">
        <title>Sphingobacterium sp. DN04309 isolated from aquaculture water.</title>
        <authorList>
            <person name="Zhang M."/>
        </authorList>
    </citation>
    <scope>NUCLEOTIDE SEQUENCE [LARGE SCALE GENOMIC DNA]</scope>
    <source>
        <strain evidence="2 3">DN04309</strain>
    </source>
</reference>
<evidence type="ECO:0000313" key="2">
    <source>
        <dbReference type="EMBL" id="MBD1431048.1"/>
    </source>
</evidence>
<feature type="transmembrane region" description="Helical" evidence="1">
    <location>
        <begin position="81"/>
        <end position="106"/>
    </location>
</feature>
<protein>
    <submittedName>
        <fullName evidence="2">Uncharacterized protein</fullName>
    </submittedName>
</protein>
<feature type="transmembrane region" description="Helical" evidence="1">
    <location>
        <begin position="138"/>
        <end position="157"/>
    </location>
</feature>
<proteinExistence type="predicted"/>
<evidence type="ECO:0000313" key="3">
    <source>
        <dbReference type="Proteomes" id="UP000651271"/>
    </source>
</evidence>
<feature type="transmembrane region" description="Helical" evidence="1">
    <location>
        <begin position="112"/>
        <end position="131"/>
    </location>
</feature>
<keyword evidence="1" id="KW-0812">Transmembrane</keyword>
<sequence>MKGFDKFKLLNKTNRELELYINEPEKYESEAVASAYAVLLERKYEFTDEHKRNIYSLINHNNIENFKKLEEEKLIRDNIKFINILSFLLYLLATISVFYLIYTFYSKRLLEFLNPILFIPSVILFITAIITRLKFKNTYLVPGLIIPIIANYASSAYFENVDYLSNVLFLLQLIIWGGSKFDFILI</sequence>
<keyword evidence="1" id="KW-1133">Transmembrane helix</keyword>
<dbReference type="Proteomes" id="UP000651271">
    <property type="component" value="Unassembled WGS sequence"/>
</dbReference>
<keyword evidence="3" id="KW-1185">Reference proteome</keyword>
<keyword evidence="1" id="KW-0472">Membrane</keyword>